<dbReference type="RefSeq" id="WP_092884437.1">
    <property type="nucleotide sequence ID" value="NZ_CP061498.1"/>
</dbReference>
<evidence type="ECO:0000256" key="1">
    <source>
        <dbReference type="ARBA" id="ARBA00022490"/>
    </source>
</evidence>
<dbReference type="NCBIfam" id="NF000932">
    <property type="entry name" value="PRK00092.2-5"/>
    <property type="match status" value="1"/>
</dbReference>
<dbReference type="STRING" id="564137.SAMN04488238_101169"/>
<dbReference type="GO" id="GO:0006412">
    <property type="term" value="P:translation"/>
    <property type="evidence" value="ECO:0007669"/>
    <property type="project" value="TreeGrafter"/>
</dbReference>
<dbReference type="GO" id="GO:0005829">
    <property type="term" value="C:cytosol"/>
    <property type="evidence" value="ECO:0007669"/>
    <property type="project" value="TreeGrafter"/>
</dbReference>
<dbReference type="FunFam" id="3.30.300.70:FF:000001">
    <property type="entry name" value="Ribosome maturation factor RimP"/>
    <property type="match status" value="1"/>
</dbReference>
<keyword evidence="8" id="KW-1185">Reference proteome</keyword>
<comment type="subcellular location">
    <subcellularLocation>
        <location evidence="3">Cytoplasm</location>
    </subcellularLocation>
</comment>
<evidence type="ECO:0000256" key="2">
    <source>
        <dbReference type="ARBA" id="ARBA00022517"/>
    </source>
</evidence>
<name>A0A1H2R1U5_9RHOB</name>
<feature type="domain" description="Ribosome maturation factor RimP C-terminal" evidence="6">
    <location>
        <begin position="92"/>
        <end position="160"/>
    </location>
</feature>
<evidence type="ECO:0000313" key="8">
    <source>
        <dbReference type="Proteomes" id="UP000198539"/>
    </source>
</evidence>
<dbReference type="InterPro" id="IPR003728">
    <property type="entry name" value="Ribosome_maturation_RimP"/>
</dbReference>
<dbReference type="Pfam" id="PF02576">
    <property type="entry name" value="RimP_N"/>
    <property type="match status" value="1"/>
</dbReference>
<dbReference type="PANTHER" id="PTHR33867:SF1">
    <property type="entry name" value="RIBOSOME MATURATION FACTOR RIMP"/>
    <property type="match status" value="1"/>
</dbReference>
<dbReference type="EMBL" id="FNOM01000001">
    <property type="protein sequence ID" value="SDW13442.1"/>
    <property type="molecule type" value="Genomic_DNA"/>
</dbReference>
<feature type="compositionally biased region" description="Acidic residues" evidence="4">
    <location>
        <begin position="178"/>
        <end position="192"/>
    </location>
</feature>
<dbReference type="InterPro" id="IPR036847">
    <property type="entry name" value="RimP_C_sf"/>
</dbReference>
<dbReference type="InterPro" id="IPR028989">
    <property type="entry name" value="RimP_N"/>
</dbReference>
<dbReference type="PANTHER" id="PTHR33867">
    <property type="entry name" value="RIBOSOME MATURATION FACTOR RIMP"/>
    <property type="match status" value="1"/>
</dbReference>
<comment type="function">
    <text evidence="3">Required for maturation of 30S ribosomal subunits.</text>
</comment>
<proteinExistence type="inferred from homology"/>
<accession>A0A1H2R1U5</accession>
<evidence type="ECO:0000259" key="6">
    <source>
        <dbReference type="Pfam" id="PF17384"/>
    </source>
</evidence>
<gene>
    <name evidence="3" type="primary">rimP</name>
    <name evidence="7" type="ORF">SAMN04488238_101169</name>
</gene>
<dbReference type="InterPro" id="IPR028998">
    <property type="entry name" value="RimP_C"/>
</dbReference>
<dbReference type="Proteomes" id="UP000198539">
    <property type="component" value="Unassembled WGS sequence"/>
</dbReference>
<dbReference type="Gene3D" id="3.30.300.70">
    <property type="entry name" value="RimP-like superfamily, N-terminal"/>
    <property type="match status" value="1"/>
</dbReference>
<dbReference type="CDD" id="cd01734">
    <property type="entry name" value="YlxS_C"/>
    <property type="match status" value="1"/>
</dbReference>
<dbReference type="AlphaFoldDB" id="A0A1H2R1U5"/>
<dbReference type="SUPFAM" id="SSF74942">
    <property type="entry name" value="YhbC-like, C-terminal domain"/>
    <property type="match status" value="1"/>
</dbReference>
<dbReference type="OrthoDB" id="9805006at2"/>
<keyword evidence="2 3" id="KW-0690">Ribosome biogenesis</keyword>
<evidence type="ECO:0000256" key="4">
    <source>
        <dbReference type="SAM" id="MobiDB-lite"/>
    </source>
</evidence>
<sequence>MSDLIAKTTIDQRLAEIVTPVIEDLGFELVRLRLMAGKTRTLQIMADRPDGGIEVSDCAEISTAVSAILDVEDPLEDTYTLEVSSPGIDRPLTRLKDFDAWDGYEARIETTELIDGRRRFRGILAGTEGDEVLLEIEEGGEAVTIGLQFDWLSDAKLVLTDELIAEMLRARKTKEIEAGSDEFDETEIEDQIETSSDTASVKD</sequence>
<dbReference type="Gene3D" id="2.30.30.180">
    <property type="entry name" value="Ribosome maturation factor RimP, C-terminal domain"/>
    <property type="match status" value="1"/>
</dbReference>
<protein>
    <recommendedName>
        <fullName evidence="3">Ribosome maturation factor RimP</fullName>
    </recommendedName>
</protein>
<feature type="domain" description="Ribosome maturation factor RimP N-terminal" evidence="5">
    <location>
        <begin position="17"/>
        <end position="89"/>
    </location>
</feature>
<comment type="similarity">
    <text evidence="3">Belongs to the RimP family.</text>
</comment>
<evidence type="ECO:0000256" key="3">
    <source>
        <dbReference type="HAMAP-Rule" id="MF_01077"/>
    </source>
</evidence>
<dbReference type="Pfam" id="PF17384">
    <property type="entry name" value="DUF150_C"/>
    <property type="match status" value="1"/>
</dbReference>
<organism evidence="7 8">
    <name type="scientific">Roseicitreum antarcticum</name>
    <dbReference type="NCBI Taxonomy" id="564137"/>
    <lineage>
        <taxon>Bacteria</taxon>
        <taxon>Pseudomonadati</taxon>
        <taxon>Pseudomonadota</taxon>
        <taxon>Alphaproteobacteria</taxon>
        <taxon>Rhodobacterales</taxon>
        <taxon>Paracoccaceae</taxon>
        <taxon>Roseicitreum</taxon>
    </lineage>
</organism>
<evidence type="ECO:0000313" key="7">
    <source>
        <dbReference type="EMBL" id="SDW13442.1"/>
    </source>
</evidence>
<feature type="compositionally biased region" description="Polar residues" evidence="4">
    <location>
        <begin position="193"/>
        <end position="203"/>
    </location>
</feature>
<evidence type="ECO:0000259" key="5">
    <source>
        <dbReference type="Pfam" id="PF02576"/>
    </source>
</evidence>
<keyword evidence="1 3" id="KW-0963">Cytoplasm</keyword>
<dbReference type="SUPFAM" id="SSF75420">
    <property type="entry name" value="YhbC-like, N-terminal domain"/>
    <property type="match status" value="1"/>
</dbReference>
<reference evidence="7 8" key="1">
    <citation type="submission" date="2016-10" db="EMBL/GenBank/DDBJ databases">
        <authorList>
            <person name="de Groot N.N."/>
        </authorList>
    </citation>
    <scope>NUCLEOTIDE SEQUENCE [LARGE SCALE GENOMIC DNA]</scope>
    <source>
        <strain evidence="7 8">CGMCC 1.8894</strain>
    </source>
</reference>
<feature type="region of interest" description="Disordered" evidence="4">
    <location>
        <begin position="176"/>
        <end position="203"/>
    </location>
</feature>
<dbReference type="HAMAP" id="MF_01077">
    <property type="entry name" value="RimP"/>
    <property type="match status" value="1"/>
</dbReference>
<dbReference type="GO" id="GO:0000028">
    <property type="term" value="P:ribosomal small subunit assembly"/>
    <property type="evidence" value="ECO:0007669"/>
    <property type="project" value="TreeGrafter"/>
</dbReference>
<dbReference type="InterPro" id="IPR035956">
    <property type="entry name" value="RimP_N_sf"/>
</dbReference>